<reference evidence="3 4" key="1">
    <citation type="submission" date="2023-05" db="EMBL/GenBank/DDBJ databases">
        <title>B98-5 Cell Line De Novo Hybrid Assembly: An Optical Mapping Approach.</title>
        <authorList>
            <person name="Kananen K."/>
            <person name="Auerbach J.A."/>
            <person name="Kautto E."/>
            <person name="Blachly J.S."/>
        </authorList>
    </citation>
    <scope>NUCLEOTIDE SEQUENCE [LARGE SCALE GENOMIC DNA]</scope>
    <source>
        <strain evidence="3">B95-8</strain>
        <tissue evidence="3">Cell line</tissue>
    </source>
</reference>
<keyword evidence="2" id="KW-0732">Signal</keyword>
<dbReference type="EMBL" id="JASSZA010000007">
    <property type="protein sequence ID" value="KAK2105724.1"/>
    <property type="molecule type" value="Genomic_DNA"/>
</dbReference>
<dbReference type="Proteomes" id="UP001266305">
    <property type="component" value="Unassembled WGS sequence"/>
</dbReference>
<organism evidence="3 4">
    <name type="scientific">Saguinus oedipus</name>
    <name type="common">Cotton-top tamarin</name>
    <name type="synonym">Oedipomidas oedipus</name>
    <dbReference type="NCBI Taxonomy" id="9490"/>
    <lineage>
        <taxon>Eukaryota</taxon>
        <taxon>Metazoa</taxon>
        <taxon>Chordata</taxon>
        <taxon>Craniata</taxon>
        <taxon>Vertebrata</taxon>
        <taxon>Euteleostomi</taxon>
        <taxon>Mammalia</taxon>
        <taxon>Eutheria</taxon>
        <taxon>Euarchontoglires</taxon>
        <taxon>Primates</taxon>
        <taxon>Haplorrhini</taxon>
        <taxon>Platyrrhini</taxon>
        <taxon>Cebidae</taxon>
        <taxon>Callitrichinae</taxon>
        <taxon>Saguinus</taxon>
    </lineage>
</organism>
<evidence type="ECO:0000256" key="2">
    <source>
        <dbReference type="SAM" id="SignalP"/>
    </source>
</evidence>
<protein>
    <submittedName>
        <fullName evidence="3">Uncharacterized protein</fullName>
    </submittedName>
</protein>
<gene>
    <name evidence="3" type="ORF">P7K49_015238</name>
</gene>
<evidence type="ECO:0000313" key="3">
    <source>
        <dbReference type="EMBL" id="KAK2105724.1"/>
    </source>
</evidence>
<sequence length="112" mass="11944">MGASGDRGLAALWCLGLLGGLARVAGTHYRYLWRGCYPCHLGQAGYPVSAGDQRPVCARALPARLEEAGWGGVRQARLPLGQGRWTLRSQTPPHPRPLSGLLAQAANSREVS</sequence>
<evidence type="ECO:0000256" key="1">
    <source>
        <dbReference type="SAM" id="MobiDB-lite"/>
    </source>
</evidence>
<feature type="region of interest" description="Disordered" evidence="1">
    <location>
        <begin position="86"/>
        <end position="112"/>
    </location>
</feature>
<evidence type="ECO:0000313" key="4">
    <source>
        <dbReference type="Proteomes" id="UP001266305"/>
    </source>
</evidence>
<keyword evidence="4" id="KW-1185">Reference proteome</keyword>
<comment type="caution">
    <text evidence="3">The sequence shown here is derived from an EMBL/GenBank/DDBJ whole genome shotgun (WGS) entry which is preliminary data.</text>
</comment>
<proteinExistence type="predicted"/>
<feature type="signal peptide" evidence="2">
    <location>
        <begin position="1"/>
        <end position="26"/>
    </location>
</feature>
<name>A0ABQ9V8N0_SAGOE</name>
<accession>A0ABQ9V8N0</accession>
<feature type="chain" id="PRO_5047127556" evidence="2">
    <location>
        <begin position="27"/>
        <end position="112"/>
    </location>
</feature>